<reference evidence="5" key="1">
    <citation type="journal article" date="2011" name="Environ. Microbiol.">
        <title>Genomic insights into the metabolic potential of the polycyclic aromatic hydrocarbon degrading sulfate-reducing Deltaproteobacterium N47.</title>
        <authorList>
            <person name="Bergmann F."/>
            <person name="Selesi D."/>
            <person name="Weinmaier T."/>
            <person name="Tischler P."/>
            <person name="Rattei T."/>
            <person name="Meckenstock R.U."/>
        </authorList>
    </citation>
    <scope>NUCLEOTIDE SEQUENCE</scope>
</reference>
<dbReference type="InterPro" id="IPR015943">
    <property type="entry name" value="WD40/YVTN_repeat-like_dom_sf"/>
</dbReference>
<feature type="repeat" description="WD" evidence="3">
    <location>
        <begin position="35"/>
        <end position="76"/>
    </location>
</feature>
<dbReference type="SMART" id="SM00320">
    <property type="entry name" value="WD40"/>
    <property type="match status" value="5"/>
</dbReference>
<dbReference type="Pfam" id="PF00400">
    <property type="entry name" value="WD40"/>
    <property type="match status" value="3"/>
</dbReference>
<organism evidence="5">
    <name type="scientific">uncultured Desulfobacterium sp</name>
    <dbReference type="NCBI Taxonomy" id="201089"/>
    <lineage>
        <taxon>Bacteria</taxon>
        <taxon>Pseudomonadati</taxon>
        <taxon>Thermodesulfobacteriota</taxon>
        <taxon>Desulfobacteria</taxon>
        <taxon>Desulfobacterales</taxon>
        <taxon>Desulfobacteriaceae</taxon>
        <taxon>Desulfobacterium</taxon>
        <taxon>environmental samples</taxon>
    </lineage>
</organism>
<dbReference type="PROSITE" id="PS50082">
    <property type="entry name" value="WD_REPEATS_2"/>
    <property type="match status" value="1"/>
</dbReference>
<keyword evidence="4" id="KW-0732">Signal</keyword>
<protein>
    <submittedName>
        <fullName evidence="5">Uncharacterized protein</fullName>
    </submittedName>
</protein>
<evidence type="ECO:0000313" key="5">
    <source>
        <dbReference type="EMBL" id="CBX26784.1"/>
    </source>
</evidence>
<dbReference type="PANTHER" id="PTHR19848:SF8">
    <property type="entry name" value="F-BOX AND WD REPEAT DOMAIN CONTAINING 7"/>
    <property type="match status" value="1"/>
</dbReference>
<dbReference type="Gene3D" id="2.130.10.10">
    <property type="entry name" value="YVTN repeat-like/Quinoprotein amine dehydrogenase"/>
    <property type="match status" value="2"/>
</dbReference>
<name>E1Y890_9BACT</name>
<dbReference type="PANTHER" id="PTHR19848">
    <property type="entry name" value="WD40 REPEAT PROTEIN"/>
    <property type="match status" value="1"/>
</dbReference>
<proteinExistence type="predicted"/>
<dbReference type="EMBL" id="FR695864">
    <property type="protein sequence ID" value="CBX26784.1"/>
    <property type="molecule type" value="Genomic_DNA"/>
</dbReference>
<evidence type="ECO:0000256" key="4">
    <source>
        <dbReference type="SAM" id="SignalP"/>
    </source>
</evidence>
<feature type="signal peptide" evidence="4">
    <location>
        <begin position="1"/>
        <end position="20"/>
    </location>
</feature>
<evidence type="ECO:0000256" key="2">
    <source>
        <dbReference type="ARBA" id="ARBA00022737"/>
    </source>
</evidence>
<feature type="chain" id="PRO_5003154818" evidence="4">
    <location>
        <begin position="21"/>
        <end position="428"/>
    </location>
</feature>
<dbReference type="InterPro" id="IPR001680">
    <property type="entry name" value="WD40_rpt"/>
</dbReference>
<dbReference type="SUPFAM" id="SSF50978">
    <property type="entry name" value="WD40 repeat-like"/>
    <property type="match status" value="1"/>
</dbReference>
<sequence>MRCLVLALSLILFWAWPDAAQPAEPTTTPQLRIETGMHTTLIRRVLPDLPRNRLITCSDDKTIRVWQMPQMRLISVLRVPIDAGHEGQLYAIAVSPDGKTVATGGWTGWDRDKKTSIYFFDVLSGQLTRRLGGFDNVINALAWMPDGKHLAVGLQGYSGFRMLRIEDGKTVAADVGYQDDIMDLDISSRGRIVVTALDGFVRLYDHKFKLIGRRAIPGGKKPVSVRFSPDAELIAVGFIDVPAISVISAKDLSLKYHPDTGKIEHQVGFTSVVWSSDGLSLFAGGQYSGEGLNPVYRWKNRGMDAPEKISLTQNRILEIQQMPDNQIAFASEDPGVGVLGSDGKLKLFRGPDIANFSRAQECFALSADASVVRYPLDKGNNTQLYFAVFGGGDQDTEKAPDEPLFMPILEAGGITVSDWKDSFKPRII</sequence>
<dbReference type="AlphaFoldDB" id="E1Y890"/>
<dbReference type="InterPro" id="IPR036322">
    <property type="entry name" value="WD40_repeat_dom_sf"/>
</dbReference>
<keyword evidence="1 3" id="KW-0853">WD repeat</keyword>
<evidence type="ECO:0000256" key="3">
    <source>
        <dbReference type="PROSITE-ProRule" id="PRU00221"/>
    </source>
</evidence>
<evidence type="ECO:0000256" key="1">
    <source>
        <dbReference type="ARBA" id="ARBA00022574"/>
    </source>
</evidence>
<keyword evidence="2" id="KW-0677">Repeat</keyword>
<gene>
    <name evidence="5" type="ORF">N47_A08130</name>
</gene>
<accession>E1Y890</accession>